<dbReference type="InterPro" id="IPR006459">
    <property type="entry name" value="CASP/CASPL"/>
</dbReference>
<comment type="similarity">
    <text evidence="2 8">Belongs to the Casparian strip membrane proteins (CASP) family.</text>
</comment>
<dbReference type="STRING" id="65489.A0A0D3ENR9"/>
<feature type="transmembrane region" description="Helical" evidence="8">
    <location>
        <begin position="137"/>
        <end position="159"/>
    </location>
</feature>
<feature type="transmembrane region" description="Helical" evidence="8">
    <location>
        <begin position="104"/>
        <end position="125"/>
    </location>
</feature>
<evidence type="ECO:0000256" key="4">
    <source>
        <dbReference type="ARBA" id="ARBA00022475"/>
    </source>
</evidence>
<dbReference type="Gramene" id="OBART01G15370.1">
    <property type="protein sequence ID" value="OBART01G15370.1"/>
    <property type="gene ID" value="OBART01G15370"/>
</dbReference>
<evidence type="ECO:0000256" key="7">
    <source>
        <dbReference type="ARBA" id="ARBA00023136"/>
    </source>
</evidence>
<feature type="domain" description="Casparian strip membrane protein" evidence="9">
    <location>
        <begin position="52"/>
        <end position="195"/>
    </location>
</feature>
<evidence type="ECO:0000256" key="3">
    <source>
        <dbReference type="ARBA" id="ARBA00011489"/>
    </source>
</evidence>
<dbReference type="EnsemblPlants" id="OBART01G15370.1">
    <property type="protein sequence ID" value="OBART01G15370.1"/>
    <property type="gene ID" value="OBART01G15370"/>
</dbReference>
<dbReference type="NCBIfam" id="TIGR01569">
    <property type="entry name" value="A_tha_TIGR01569"/>
    <property type="match status" value="1"/>
</dbReference>
<keyword evidence="5 8" id="KW-0812">Transmembrane</keyword>
<keyword evidence="7 8" id="KW-0472">Membrane</keyword>
<feature type="transmembrane region" description="Helical" evidence="8">
    <location>
        <begin position="184"/>
        <end position="208"/>
    </location>
</feature>
<proteinExistence type="inferred from homology"/>
<dbReference type="PANTHER" id="PTHR36488">
    <property type="entry name" value="CASP-LIKE PROTEIN 1U1"/>
    <property type="match status" value="1"/>
</dbReference>
<dbReference type="AlphaFoldDB" id="A0A0D3ENR9"/>
<accession>A0A0D3ENR9</accession>
<evidence type="ECO:0000256" key="2">
    <source>
        <dbReference type="ARBA" id="ARBA00007651"/>
    </source>
</evidence>
<reference evidence="10" key="1">
    <citation type="journal article" date="2009" name="Rice">
        <title>De Novo Next Generation Sequencing of Plant Genomes.</title>
        <authorList>
            <person name="Rounsley S."/>
            <person name="Marri P.R."/>
            <person name="Yu Y."/>
            <person name="He R."/>
            <person name="Sisneros N."/>
            <person name="Goicoechea J.L."/>
            <person name="Lee S.J."/>
            <person name="Angelova A."/>
            <person name="Kudrna D."/>
            <person name="Luo M."/>
            <person name="Affourtit J."/>
            <person name="Desany B."/>
            <person name="Knight J."/>
            <person name="Niazi F."/>
            <person name="Egholm M."/>
            <person name="Wing R.A."/>
        </authorList>
    </citation>
    <scope>NUCLEOTIDE SEQUENCE [LARGE SCALE GENOMIC DNA]</scope>
    <source>
        <strain evidence="10">cv. IRGC 105608</strain>
    </source>
</reference>
<dbReference type="eggNOG" id="ENOG502RZNK">
    <property type="taxonomic scope" value="Eukaryota"/>
</dbReference>
<evidence type="ECO:0000313" key="11">
    <source>
        <dbReference type="Proteomes" id="UP000026960"/>
    </source>
</evidence>
<sequence length="215" mass="22252">MESSRGKPGLNGSGGAAAAFDYSSRRGYYTGAGAALPPLAAGSRAPPVDPCCVALRVFVLLGTLASAVVMAADRQSTTVQIAAGEELAPPLRVPVTAKWTYSSAFVYFVVANAMVFAFSAAALAAVRRRSAVVPVMVGDLVAMALLFSAVGAAAQFGLLGERGNAHVRWAKVCDVYGPFCERAMAAVVVSLIAAFADLVLLMLTILTIHKASSYY</sequence>
<evidence type="ECO:0000256" key="6">
    <source>
        <dbReference type="ARBA" id="ARBA00022989"/>
    </source>
</evidence>
<dbReference type="GO" id="GO:0005886">
    <property type="term" value="C:plasma membrane"/>
    <property type="evidence" value="ECO:0007669"/>
    <property type="project" value="UniProtKB-SubCell"/>
</dbReference>
<evidence type="ECO:0000313" key="10">
    <source>
        <dbReference type="EnsemblPlants" id="OBART01G15370.1"/>
    </source>
</evidence>
<name>A0A0D3ENR9_9ORYZ</name>
<evidence type="ECO:0000259" key="9">
    <source>
        <dbReference type="Pfam" id="PF04535"/>
    </source>
</evidence>
<feature type="transmembrane region" description="Helical" evidence="8">
    <location>
        <begin position="53"/>
        <end position="72"/>
    </location>
</feature>
<comment type="subunit">
    <text evidence="3 8">Homodimer and heterodimers.</text>
</comment>
<keyword evidence="4 8" id="KW-1003">Cell membrane</keyword>
<dbReference type="InterPro" id="IPR044173">
    <property type="entry name" value="CASPL"/>
</dbReference>
<dbReference type="Proteomes" id="UP000026960">
    <property type="component" value="Chromosome 1"/>
</dbReference>
<reference evidence="10" key="2">
    <citation type="submission" date="2015-03" db="UniProtKB">
        <authorList>
            <consortium name="EnsemblPlants"/>
        </authorList>
    </citation>
    <scope>IDENTIFICATION</scope>
</reference>
<evidence type="ECO:0000256" key="8">
    <source>
        <dbReference type="RuleBase" id="RU361233"/>
    </source>
</evidence>
<comment type="subcellular location">
    <subcellularLocation>
        <location evidence="1 8">Cell membrane</location>
        <topology evidence="1 8">Multi-pass membrane protein</topology>
    </subcellularLocation>
</comment>
<organism evidence="10">
    <name type="scientific">Oryza barthii</name>
    <dbReference type="NCBI Taxonomy" id="65489"/>
    <lineage>
        <taxon>Eukaryota</taxon>
        <taxon>Viridiplantae</taxon>
        <taxon>Streptophyta</taxon>
        <taxon>Embryophyta</taxon>
        <taxon>Tracheophyta</taxon>
        <taxon>Spermatophyta</taxon>
        <taxon>Magnoliopsida</taxon>
        <taxon>Liliopsida</taxon>
        <taxon>Poales</taxon>
        <taxon>Poaceae</taxon>
        <taxon>BOP clade</taxon>
        <taxon>Oryzoideae</taxon>
        <taxon>Oryzeae</taxon>
        <taxon>Oryzinae</taxon>
        <taxon>Oryza</taxon>
    </lineage>
</organism>
<dbReference type="PaxDb" id="65489-OBART01G15370.1"/>
<keyword evidence="11" id="KW-1185">Reference proteome</keyword>
<dbReference type="Pfam" id="PF04535">
    <property type="entry name" value="CASP_dom"/>
    <property type="match status" value="1"/>
</dbReference>
<dbReference type="InterPro" id="IPR006702">
    <property type="entry name" value="CASP_dom"/>
</dbReference>
<protein>
    <recommendedName>
        <fullName evidence="8">CASP-like protein</fullName>
    </recommendedName>
</protein>
<keyword evidence="6 8" id="KW-1133">Transmembrane helix</keyword>
<dbReference type="PANTHER" id="PTHR36488:SF8">
    <property type="entry name" value="CASP-LIKE PROTEIN 1U1"/>
    <property type="match status" value="1"/>
</dbReference>
<evidence type="ECO:0000256" key="1">
    <source>
        <dbReference type="ARBA" id="ARBA00004651"/>
    </source>
</evidence>
<dbReference type="HOGENOM" id="CLU_066104_1_1_1"/>
<evidence type="ECO:0000256" key="5">
    <source>
        <dbReference type="ARBA" id="ARBA00022692"/>
    </source>
</evidence>